<dbReference type="Gene3D" id="3.90.550.10">
    <property type="entry name" value="Spore Coat Polysaccharide Biosynthesis Protein SpsA, Chain A"/>
    <property type="match status" value="2"/>
</dbReference>
<evidence type="ECO:0000313" key="14">
    <source>
        <dbReference type="EMBL" id="CAA2986858.1"/>
    </source>
</evidence>
<protein>
    <submittedName>
        <fullName evidence="14">Cellulose synthase E6</fullName>
    </submittedName>
</protein>
<evidence type="ECO:0000256" key="12">
    <source>
        <dbReference type="PIRSR" id="PIRSR605150-3"/>
    </source>
</evidence>
<keyword evidence="7 13" id="KW-0472">Membrane</keyword>
<keyword evidence="6" id="KW-0333">Golgi apparatus</keyword>
<feature type="transmembrane region" description="Helical" evidence="13">
    <location>
        <begin position="726"/>
        <end position="742"/>
    </location>
</feature>
<comment type="function">
    <text evidence="9">Thought to be a Golgi-localized beta-glycan synthase that polymerize the backbones of noncellulosic polysaccharides (hemicelluloses) of plant cell wall.</text>
</comment>
<dbReference type="GO" id="GO:0030244">
    <property type="term" value="P:cellulose biosynthetic process"/>
    <property type="evidence" value="ECO:0007669"/>
    <property type="project" value="InterPro"/>
</dbReference>
<gene>
    <name evidence="14" type="ORF">OLEA9_A047727</name>
</gene>
<dbReference type="OrthoDB" id="1929172at2759"/>
<dbReference type="EMBL" id="CACTIH010003890">
    <property type="protein sequence ID" value="CAA2986858.1"/>
    <property type="molecule type" value="Genomic_DNA"/>
</dbReference>
<feature type="active site" evidence="10">
    <location>
        <position position="153"/>
    </location>
</feature>
<evidence type="ECO:0000256" key="10">
    <source>
        <dbReference type="PIRSR" id="PIRSR605150-1"/>
    </source>
</evidence>
<feature type="active site" evidence="10">
    <location>
        <position position="458"/>
    </location>
</feature>
<keyword evidence="2" id="KW-0328">Glycosyltransferase</keyword>
<keyword evidence="15" id="KW-1185">Reference proteome</keyword>
<evidence type="ECO:0000256" key="11">
    <source>
        <dbReference type="PIRSR" id="PIRSR605150-2"/>
    </source>
</evidence>
<evidence type="ECO:0000256" key="2">
    <source>
        <dbReference type="ARBA" id="ARBA00022676"/>
    </source>
</evidence>
<comment type="caution">
    <text evidence="14">The sequence shown here is derived from an EMBL/GenBank/DDBJ whole genome shotgun (WGS) entry which is preliminary data.</text>
</comment>
<dbReference type="SUPFAM" id="SSF53448">
    <property type="entry name" value="Nucleotide-diphospho-sugar transferases"/>
    <property type="match status" value="1"/>
</dbReference>
<keyword evidence="8" id="KW-0961">Cell wall biogenesis/degradation</keyword>
<proteinExistence type="predicted"/>
<dbReference type="AlphaFoldDB" id="A0A8S0S523"/>
<sequence length="743" mass="85131">MVLYTEKSKREKMKGHGEEAAAVLLFETKEAKGRTAFKLISLTIFLGIVSIWAYRIICIPRTGRYAWIGMFISELIFGIYWIFTQSARWNVVFRHPFKHRLSLRYEDKLPRVDIFVCTADPILEPPSMVISTVLSVMSYNYPHGKLSVYLSDDGGSELTFYALLEASKFSKYWIPFCKKFNVEQRSPQAYFARNIDMNHPEFKQEICNIKKLYEDMKRRIESAVEKGCISNDIKDQHRGFLEWNSKVTKKDHQSIVKIIIDGWNPNAIDIEGNKLPTLVYLSREKRPGWAHNFKAGSMNALTRVSSKITNAPIILNLDCDMYANDPDAIRDALCFFMDEERGHQTSYVQYPQRYDNITKNDIYSNVAFATNKIELAGIDGFGGTLYCGTGCFHRRESLCGNKYSKDHKFELHNEKSNTKGKTVQELEEECKPLANCNYEKGTQWGKEMGLVYGCPVEDIVTGLTIQCRGWKPVFYNPTKHAFLGIAPTTLDVALIQFKRWAEGLFQIFFSKYCPFIYGHGKINLGAQMGYCVYLLWAPVSLPTMYYVIIPALGLLHNVPLFPEVSSLWFLPFAYVFAAKTIYSLVEDLICGDTLKGWWNLQRMWIIRRTTSYLFAFIDTVIWQLGFAQTSFSVTAKVVDDDVLKRYQQEIMEFGTLSIMFTIIATIALLNLFSLGWGIKNVVFGTILMDLEKFIPQMTISGLLVLLNIPVYQAFFRNDKGCLPSSIVFKSIVIASLACLMPIY</sequence>
<dbReference type="GO" id="GO:0071555">
    <property type="term" value="P:cell wall organization"/>
    <property type="evidence" value="ECO:0007669"/>
    <property type="project" value="UniProtKB-KW"/>
</dbReference>
<keyword evidence="4 13" id="KW-0812">Transmembrane</keyword>
<feature type="transmembrane region" description="Helical" evidence="13">
    <location>
        <begin position="567"/>
        <end position="585"/>
    </location>
</feature>
<evidence type="ECO:0000256" key="3">
    <source>
        <dbReference type="ARBA" id="ARBA00022679"/>
    </source>
</evidence>
<dbReference type="FunFam" id="3.90.550.10:FF:000138">
    <property type="entry name" value="Cellulose synthase isolog"/>
    <property type="match status" value="1"/>
</dbReference>
<feature type="transmembrane region" description="Helical" evidence="13">
    <location>
        <begin position="653"/>
        <end position="673"/>
    </location>
</feature>
<evidence type="ECO:0000256" key="13">
    <source>
        <dbReference type="SAM" id="Phobius"/>
    </source>
</evidence>
<dbReference type="Pfam" id="PF03552">
    <property type="entry name" value="Cellulose_synt"/>
    <property type="match status" value="2"/>
</dbReference>
<keyword evidence="5 13" id="KW-1133">Transmembrane helix</keyword>
<evidence type="ECO:0000256" key="5">
    <source>
        <dbReference type="ARBA" id="ARBA00022989"/>
    </source>
</evidence>
<evidence type="ECO:0000256" key="8">
    <source>
        <dbReference type="ARBA" id="ARBA00023316"/>
    </source>
</evidence>
<dbReference type="InterPro" id="IPR029044">
    <property type="entry name" value="Nucleotide-diphossugar_trans"/>
</dbReference>
<name>A0A8S0S523_OLEEU</name>
<keyword evidence="3" id="KW-0808">Transferase</keyword>
<reference evidence="14 15" key="1">
    <citation type="submission" date="2019-12" db="EMBL/GenBank/DDBJ databases">
        <authorList>
            <person name="Alioto T."/>
            <person name="Alioto T."/>
            <person name="Gomez Garrido J."/>
        </authorList>
    </citation>
    <scope>NUCLEOTIDE SEQUENCE [LARGE SCALE GENOMIC DNA]</scope>
</reference>
<dbReference type="Gramene" id="OE9A047727T2">
    <property type="protein sequence ID" value="OE9A047727C2"/>
    <property type="gene ID" value="OE9A047727"/>
</dbReference>
<feature type="transmembrane region" description="Helical" evidence="13">
    <location>
        <begin position="693"/>
        <end position="714"/>
    </location>
</feature>
<feature type="transmembrane region" description="Helical" evidence="13">
    <location>
        <begin position="533"/>
        <end position="555"/>
    </location>
</feature>
<evidence type="ECO:0000256" key="7">
    <source>
        <dbReference type="ARBA" id="ARBA00023136"/>
    </source>
</evidence>
<dbReference type="InterPro" id="IPR005150">
    <property type="entry name" value="Cellulose_synth"/>
</dbReference>
<dbReference type="GO" id="GO:0016760">
    <property type="term" value="F:cellulose synthase (UDP-forming) activity"/>
    <property type="evidence" value="ECO:0007669"/>
    <property type="project" value="InterPro"/>
</dbReference>
<feature type="binding site" evidence="12">
    <location>
        <position position="318"/>
    </location>
    <ligand>
        <name>Mn(2+)</name>
        <dbReference type="ChEBI" id="CHEBI:29035"/>
    </ligand>
</feature>
<feature type="transmembrane region" description="Helical" evidence="13">
    <location>
        <begin position="35"/>
        <end position="53"/>
    </location>
</feature>
<evidence type="ECO:0000256" key="4">
    <source>
        <dbReference type="ARBA" id="ARBA00022692"/>
    </source>
</evidence>
<dbReference type="GO" id="GO:0000139">
    <property type="term" value="C:Golgi membrane"/>
    <property type="evidence" value="ECO:0007669"/>
    <property type="project" value="UniProtKB-SubCell"/>
</dbReference>
<evidence type="ECO:0000256" key="1">
    <source>
        <dbReference type="ARBA" id="ARBA00004653"/>
    </source>
</evidence>
<accession>A0A8S0S523</accession>
<feature type="transmembrane region" description="Helical" evidence="13">
    <location>
        <begin position="65"/>
        <end position="83"/>
    </location>
</feature>
<feature type="binding site" evidence="12">
    <location>
        <position position="294"/>
    </location>
    <ligand>
        <name>Mn(2+)</name>
        <dbReference type="ChEBI" id="CHEBI:29035"/>
    </ligand>
</feature>
<feature type="binding site" evidence="11">
    <location>
        <position position="153"/>
    </location>
    <ligand>
        <name>UDP-alpha-D-glucose</name>
        <dbReference type="ChEBI" id="CHEBI:58885"/>
    </ligand>
</feature>
<evidence type="ECO:0000313" key="15">
    <source>
        <dbReference type="Proteomes" id="UP000594638"/>
    </source>
</evidence>
<dbReference type="PANTHER" id="PTHR13301">
    <property type="entry name" value="X-BOX TRANSCRIPTION FACTOR-RELATED"/>
    <property type="match status" value="1"/>
</dbReference>
<feature type="binding site" evidence="11">
    <location>
        <position position="124"/>
    </location>
    <ligand>
        <name>UDP-alpha-D-glucose</name>
        <dbReference type="ChEBI" id="CHEBI:58885"/>
    </ligand>
</feature>
<organism evidence="14 15">
    <name type="scientific">Olea europaea subsp. europaea</name>
    <dbReference type="NCBI Taxonomy" id="158383"/>
    <lineage>
        <taxon>Eukaryota</taxon>
        <taxon>Viridiplantae</taxon>
        <taxon>Streptophyta</taxon>
        <taxon>Embryophyta</taxon>
        <taxon>Tracheophyta</taxon>
        <taxon>Spermatophyta</taxon>
        <taxon>Magnoliopsida</taxon>
        <taxon>eudicotyledons</taxon>
        <taxon>Gunneridae</taxon>
        <taxon>Pentapetalae</taxon>
        <taxon>asterids</taxon>
        <taxon>lamiids</taxon>
        <taxon>Lamiales</taxon>
        <taxon>Oleaceae</taxon>
        <taxon>Oleeae</taxon>
        <taxon>Olea</taxon>
    </lineage>
</organism>
<evidence type="ECO:0000256" key="9">
    <source>
        <dbReference type="ARBA" id="ARBA00037405"/>
    </source>
</evidence>
<comment type="subcellular location">
    <subcellularLocation>
        <location evidence="1">Golgi apparatus membrane</location>
        <topology evidence="1">Multi-pass membrane protein</topology>
    </subcellularLocation>
</comment>
<dbReference type="Proteomes" id="UP000594638">
    <property type="component" value="Unassembled WGS sequence"/>
</dbReference>
<evidence type="ECO:0000256" key="6">
    <source>
        <dbReference type="ARBA" id="ARBA00023034"/>
    </source>
</evidence>